<protein>
    <recommendedName>
        <fullName evidence="1">Methyltransferase domain-containing protein</fullName>
    </recommendedName>
</protein>
<keyword evidence="3" id="KW-1185">Reference proteome</keyword>
<dbReference type="GO" id="GO:0008168">
    <property type="term" value="F:methyltransferase activity"/>
    <property type="evidence" value="ECO:0007669"/>
    <property type="project" value="TreeGrafter"/>
</dbReference>
<dbReference type="CDD" id="cd02440">
    <property type="entry name" value="AdoMet_MTases"/>
    <property type="match status" value="1"/>
</dbReference>
<dbReference type="STRING" id="2070753.A0A3A3A0A7"/>
<reference evidence="3" key="1">
    <citation type="submission" date="2017-02" db="EMBL/GenBank/DDBJ databases">
        <authorList>
            <person name="Tafer H."/>
            <person name="Lopandic K."/>
        </authorList>
    </citation>
    <scope>NUCLEOTIDE SEQUENCE [LARGE SCALE GENOMIC DNA]</scope>
    <source>
        <strain evidence="3">CBS 366.77</strain>
    </source>
</reference>
<evidence type="ECO:0000313" key="3">
    <source>
        <dbReference type="Proteomes" id="UP000266188"/>
    </source>
</evidence>
<dbReference type="InterPro" id="IPR029063">
    <property type="entry name" value="SAM-dependent_MTases_sf"/>
</dbReference>
<dbReference type="InterPro" id="IPR041698">
    <property type="entry name" value="Methyltransf_25"/>
</dbReference>
<dbReference type="SUPFAM" id="SSF53335">
    <property type="entry name" value="S-adenosyl-L-methionine-dependent methyltransferases"/>
    <property type="match status" value="1"/>
</dbReference>
<dbReference type="EMBL" id="MVGC01000010">
    <property type="protein sequence ID" value="RJE27057.1"/>
    <property type="molecule type" value="Genomic_DNA"/>
</dbReference>
<gene>
    <name evidence="2" type="ORF">PHISCL_00642</name>
</gene>
<dbReference type="Pfam" id="PF13649">
    <property type="entry name" value="Methyltransf_25"/>
    <property type="match status" value="1"/>
</dbReference>
<evidence type="ECO:0000259" key="1">
    <source>
        <dbReference type="Pfam" id="PF13649"/>
    </source>
</evidence>
<proteinExistence type="predicted"/>
<dbReference type="Gene3D" id="3.40.50.150">
    <property type="entry name" value="Vaccinia Virus protein VP39"/>
    <property type="match status" value="1"/>
</dbReference>
<sequence>MTSPDSETVELDHEYLDTITIEGREYQKYAIENRIYFGPVDDDETDRLELQHRVFNKVFDNRLIFPPIPRLRRALDCGYGAGTWAIEVAEQYPDCEVIGVDISPHMQPDDMPDNLWLQVDDLNRPFTFPSNHFDLVHSRLLATGINRSRWPSYIQDIVRVLKPGGWVQIVEIYFNAQSDNGSITEQSALRQWSINFMGAFGQTRDLRIGARLKSLLMEAGLVEVDTRMIPLPLSAWPGDARMRDIGAFNRDNIQRLLPALGSYPLTRRLRMPQEQFQRLTIQAQQEAGNPSLKPYFPLYVCIGRKP</sequence>
<comment type="caution">
    <text evidence="2">The sequence shown here is derived from an EMBL/GenBank/DDBJ whole genome shotgun (WGS) entry which is preliminary data.</text>
</comment>
<dbReference type="PANTHER" id="PTHR43591">
    <property type="entry name" value="METHYLTRANSFERASE"/>
    <property type="match status" value="1"/>
</dbReference>
<dbReference type="AlphaFoldDB" id="A0A3A3A0A7"/>
<dbReference type="Proteomes" id="UP000266188">
    <property type="component" value="Unassembled WGS sequence"/>
</dbReference>
<name>A0A3A3A0A7_9EURO</name>
<feature type="domain" description="Methyltransferase" evidence="1">
    <location>
        <begin position="75"/>
        <end position="165"/>
    </location>
</feature>
<dbReference type="OrthoDB" id="506498at2759"/>
<dbReference type="PANTHER" id="PTHR43591:SF24">
    <property type="entry name" value="2-METHOXY-6-POLYPRENYL-1,4-BENZOQUINOL METHYLASE, MITOCHONDRIAL"/>
    <property type="match status" value="1"/>
</dbReference>
<evidence type="ECO:0000313" key="2">
    <source>
        <dbReference type="EMBL" id="RJE27057.1"/>
    </source>
</evidence>
<accession>A0A3A3A0A7</accession>
<organism evidence="2 3">
    <name type="scientific">Aspergillus sclerotialis</name>
    <dbReference type="NCBI Taxonomy" id="2070753"/>
    <lineage>
        <taxon>Eukaryota</taxon>
        <taxon>Fungi</taxon>
        <taxon>Dikarya</taxon>
        <taxon>Ascomycota</taxon>
        <taxon>Pezizomycotina</taxon>
        <taxon>Eurotiomycetes</taxon>
        <taxon>Eurotiomycetidae</taxon>
        <taxon>Eurotiales</taxon>
        <taxon>Aspergillaceae</taxon>
        <taxon>Aspergillus</taxon>
        <taxon>Aspergillus subgen. Polypaecilum</taxon>
    </lineage>
</organism>